<dbReference type="SMART" id="SM00028">
    <property type="entry name" value="TPR"/>
    <property type="match status" value="4"/>
</dbReference>
<dbReference type="Pfam" id="PF14559">
    <property type="entry name" value="TPR_19"/>
    <property type="match status" value="1"/>
</dbReference>
<dbReference type="Pfam" id="PF13432">
    <property type="entry name" value="TPR_16"/>
    <property type="match status" value="1"/>
</dbReference>
<dbReference type="Gene3D" id="1.25.40.10">
    <property type="entry name" value="Tetratricopeptide repeat domain"/>
    <property type="match status" value="3"/>
</dbReference>
<keyword evidence="2 3" id="KW-0802">TPR repeat</keyword>
<dbReference type="PROSITE" id="PS50005">
    <property type="entry name" value="TPR"/>
    <property type="match status" value="1"/>
</dbReference>
<accession>A0A0S7XQJ3</accession>
<dbReference type="PANTHER" id="PTHR45586:SF1">
    <property type="entry name" value="LIPOPOLYSACCHARIDE ASSEMBLY PROTEIN B"/>
    <property type="match status" value="1"/>
</dbReference>
<protein>
    <recommendedName>
        <fullName evidence="6">Tetratricopeptide repeat protein</fullName>
    </recommendedName>
</protein>
<evidence type="ECO:0000313" key="4">
    <source>
        <dbReference type="EMBL" id="KPJ64543.1"/>
    </source>
</evidence>
<gene>
    <name evidence="4" type="ORF">AMK68_01440</name>
</gene>
<dbReference type="EMBL" id="LIZY01000022">
    <property type="protein sequence ID" value="KPJ64543.1"/>
    <property type="molecule type" value="Genomic_DNA"/>
</dbReference>
<dbReference type="PANTHER" id="PTHR45586">
    <property type="entry name" value="TPR REPEAT-CONTAINING PROTEIN PA4667"/>
    <property type="match status" value="1"/>
</dbReference>
<proteinExistence type="predicted"/>
<organism evidence="4 5">
    <name type="scientific">candidate division KD3-62 bacterium DG_56</name>
    <dbReference type="NCBI Taxonomy" id="1704032"/>
    <lineage>
        <taxon>Bacteria</taxon>
        <taxon>candidate division KD3-62</taxon>
    </lineage>
</organism>
<dbReference type="InterPro" id="IPR051012">
    <property type="entry name" value="CellSynth/LPSAsmb/PSIAsmb"/>
</dbReference>
<dbReference type="SUPFAM" id="SSF48452">
    <property type="entry name" value="TPR-like"/>
    <property type="match status" value="2"/>
</dbReference>
<dbReference type="Proteomes" id="UP000052020">
    <property type="component" value="Unassembled WGS sequence"/>
</dbReference>
<reference evidence="4 5" key="1">
    <citation type="journal article" date="2015" name="Microbiome">
        <title>Genomic resolution of linkages in carbon, nitrogen, and sulfur cycling among widespread estuary sediment bacteria.</title>
        <authorList>
            <person name="Baker B.J."/>
            <person name="Lazar C.S."/>
            <person name="Teske A.P."/>
            <person name="Dick G.J."/>
        </authorList>
    </citation>
    <scope>NUCLEOTIDE SEQUENCE [LARGE SCALE GENOMIC DNA]</scope>
    <source>
        <strain evidence="4">DG_56</strain>
    </source>
</reference>
<evidence type="ECO:0000313" key="5">
    <source>
        <dbReference type="Proteomes" id="UP000052020"/>
    </source>
</evidence>
<evidence type="ECO:0008006" key="6">
    <source>
        <dbReference type="Google" id="ProtNLM"/>
    </source>
</evidence>
<dbReference type="AlphaFoldDB" id="A0A0S7XQJ3"/>
<feature type="repeat" description="TPR" evidence="3">
    <location>
        <begin position="576"/>
        <end position="609"/>
    </location>
</feature>
<keyword evidence="1" id="KW-0677">Repeat</keyword>
<dbReference type="InterPro" id="IPR019734">
    <property type="entry name" value="TPR_rpt"/>
</dbReference>
<sequence length="742" mass="81496">MRLIDKAARRELAAISLDKGVSRAEAERAARAGWRAWQAQRGTYGGVYAMLRASQESRPRTEHAQAALIADLGATDPAEMPDLLRTWSSLARYDKKACDALALLRDDSLLPPSQEAVLTVYVAECLATNGRRPEAIALLEQLLSSKDRLDLATDDQAFELLVSCYGGEGQWDAALATCRRYVDEAPHHPWRHLLLAKTCLRGGQPQNAEAAYRRALELRLDNLTRGQTECDLGTLLVSQGRPGEGAEHLREAQRLGRGVGWALIEALIAAGQADQARAEADAALARAAMQGYSDGRGRHTRGELYHPLVAVDGEPAVLTRFQAAHNAFPNAGGVAGMLIDWYAAAGQFQPMVALLRTLPSSQVWPQKALSDVVSVLAKAHEHELLVTATLEFLSARYLEPAALDAVCQVMIGSARDAGKLDELRTRVEAALAQQPDNDALVCLLAQVCMATDRRAEAVRLYAPLAAECPGDQVIVGWLLAAAGDDPAHSAALLPVLERSAHDLNSADARAALAKALANCGREQEAVEQYALIFESTVNPFRQSWLADEVALHQRLGIIDQLVDRYRRFVPDWPNDPAAQIALGDLYLQLGRRTEAIARYQRASRLSGKRATVHRVLAANYVSLGMPESAHAELWAIVTGAPNPYERVEAVREYVRGCRKLEVLDRALAQVRPLIGKSQDEYETRDLLEEYIDLCRELKRYREALAIIDEWARKAPPESRIAPALASWRKYTVEAMDPDASRQ</sequence>
<evidence type="ECO:0000256" key="3">
    <source>
        <dbReference type="PROSITE-ProRule" id="PRU00339"/>
    </source>
</evidence>
<comment type="caution">
    <text evidence="4">The sequence shown here is derived from an EMBL/GenBank/DDBJ whole genome shotgun (WGS) entry which is preliminary data.</text>
</comment>
<dbReference type="InterPro" id="IPR011990">
    <property type="entry name" value="TPR-like_helical_dom_sf"/>
</dbReference>
<name>A0A0S7XQJ3_9BACT</name>
<evidence type="ECO:0000256" key="2">
    <source>
        <dbReference type="ARBA" id="ARBA00022803"/>
    </source>
</evidence>
<evidence type="ECO:0000256" key="1">
    <source>
        <dbReference type="ARBA" id="ARBA00022737"/>
    </source>
</evidence>